<dbReference type="Pfam" id="PF06422">
    <property type="entry name" value="PDR_CDR"/>
    <property type="match status" value="2"/>
</dbReference>
<keyword evidence="6" id="KW-0067">ATP-binding</keyword>
<feature type="transmembrane region" description="Helical" evidence="10">
    <location>
        <begin position="531"/>
        <end position="551"/>
    </location>
</feature>
<dbReference type="GO" id="GO:0005524">
    <property type="term" value="F:ATP binding"/>
    <property type="evidence" value="ECO:0007669"/>
    <property type="project" value="UniProtKB-KW"/>
</dbReference>
<comment type="similarity">
    <text evidence="2">Belongs to the ABC transporter superfamily. ABCG family. PDR (TC 3.A.1.205) subfamily.</text>
</comment>
<dbReference type="EMBL" id="JAGPXF010000006">
    <property type="protein sequence ID" value="KAH7239485.1"/>
    <property type="molecule type" value="Genomic_DNA"/>
</dbReference>
<evidence type="ECO:0000256" key="6">
    <source>
        <dbReference type="ARBA" id="ARBA00022840"/>
    </source>
</evidence>
<feature type="transmembrane region" description="Helical" evidence="10">
    <location>
        <begin position="1155"/>
        <end position="1183"/>
    </location>
</feature>
<evidence type="ECO:0000256" key="9">
    <source>
        <dbReference type="SAM" id="MobiDB-lite"/>
    </source>
</evidence>
<dbReference type="Proteomes" id="UP000813427">
    <property type="component" value="Unassembled WGS sequence"/>
</dbReference>
<feature type="transmembrane region" description="Helical" evidence="10">
    <location>
        <begin position="420"/>
        <end position="441"/>
    </location>
</feature>
<dbReference type="Gene3D" id="3.40.50.300">
    <property type="entry name" value="P-loop containing nucleotide triphosphate hydrolases"/>
    <property type="match status" value="2"/>
</dbReference>
<feature type="transmembrane region" description="Helical" evidence="10">
    <location>
        <begin position="1084"/>
        <end position="1103"/>
    </location>
</feature>
<dbReference type="Pfam" id="PF14510">
    <property type="entry name" value="ABC_trans_N"/>
    <property type="match status" value="1"/>
</dbReference>
<keyword evidence="7 10" id="KW-1133">Transmembrane helix</keyword>
<proteinExistence type="inferred from homology"/>
<evidence type="ECO:0000256" key="10">
    <source>
        <dbReference type="SAM" id="Phobius"/>
    </source>
</evidence>
<dbReference type="Pfam" id="PF01061">
    <property type="entry name" value="ABC2_membrane"/>
    <property type="match status" value="2"/>
</dbReference>
<feature type="transmembrane region" description="Helical" evidence="10">
    <location>
        <begin position="1329"/>
        <end position="1350"/>
    </location>
</feature>
<feature type="transmembrane region" description="Helical" evidence="10">
    <location>
        <begin position="563"/>
        <end position="584"/>
    </location>
</feature>
<dbReference type="InterPro" id="IPR003439">
    <property type="entry name" value="ABC_transporter-like_ATP-bd"/>
</dbReference>
<dbReference type="PROSITE" id="PS50893">
    <property type="entry name" value="ABC_TRANSPORTER_2"/>
    <property type="match status" value="1"/>
</dbReference>
<accession>A0A8K0RRF0</accession>
<dbReference type="PANTHER" id="PTHR19241">
    <property type="entry name" value="ATP-BINDING CASSETTE TRANSPORTER"/>
    <property type="match status" value="1"/>
</dbReference>
<feature type="region of interest" description="Disordered" evidence="9">
    <location>
        <begin position="1"/>
        <end position="24"/>
    </location>
</feature>
<comment type="subcellular location">
    <subcellularLocation>
        <location evidence="1">Membrane</location>
        <topology evidence="1">Multi-pass membrane protein</topology>
    </subcellularLocation>
</comment>
<evidence type="ECO:0000256" key="8">
    <source>
        <dbReference type="ARBA" id="ARBA00023136"/>
    </source>
</evidence>
<evidence type="ECO:0000259" key="11">
    <source>
        <dbReference type="PROSITE" id="PS50893"/>
    </source>
</evidence>
<feature type="transmembrane region" description="Helical" evidence="10">
    <location>
        <begin position="456"/>
        <end position="477"/>
    </location>
</feature>
<protein>
    <submittedName>
        <fullName evidence="12">ABC-2 type transporter-domain-containing protein</fullName>
    </submittedName>
</protein>
<dbReference type="InterPro" id="IPR010929">
    <property type="entry name" value="PDR_CDR_ABC"/>
</dbReference>
<dbReference type="InterPro" id="IPR034003">
    <property type="entry name" value="ABCG_PDR_2"/>
</dbReference>
<evidence type="ECO:0000256" key="2">
    <source>
        <dbReference type="ARBA" id="ARBA00006012"/>
    </source>
</evidence>
<dbReference type="GO" id="GO:0016887">
    <property type="term" value="F:ATP hydrolysis activity"/>
    <property type="evidence" value="ECO:0007669"/>
    <property type="project" value="InterPro"/>
</dbReference>
<dbReference type="GO" id="GO:0016020">
    <property type="term" value="C:membrane"/>
    <property type="evidence" value="ECO:0007669"/>
    <property type="project" value="UniProtKB-SubCell"/>
</dbReference>
<dbReference type="InterPro" id="IPR013525">
    <property type="entry name" value="ABC2_TM"/>
</dbReference>
<dbReference type="FunFam" id="3.40.50.300:FF:000054">
    <property type="entry name" value="ABC multidrug transporter atrF"/>
    <property type="match status" value="1"/>
</dbReference>
<evidence type="ECO:0000256" key="7">
    <source>
        <dbReference type="ARBA" id="ARBA00022989"/>
    </source>
</evidence>
<evidence type="ECO:0000256" key="4">
    <source>
        <dbReference type="ARBA" id="ARBA00022692"/>
    </source>
</evidence>
<reference evidence="12" key="1">
    <citation type="journal article" date="2021" name="Nat. Commun.">
        <title>Genetic determinants of endophytism in the Arabidopsis root mycobiome.</title>
        <authorList>
            <person name="Mesny F."/>
            <person name="Miyauchi S."/>
            <person name="Thiergart T."/>
            <person name="Pickel B."/>
            <person name="Atanasova L."/>
            <person name="Karlsson M."/>
            <person name="Huettel B."/>
            <person name="Barry K.W."/>
            <person name="Haridas S."/>
            <person name="Chen C."/>
            <person name="Bauer D."/>
            <person name="Andreopoulos W."/>
            <person name="Pangilinan J."/>
            <person name="LaButti K."/>
            <person name="Riley R."/>
            <person name="Lipzen A."/>
            <person name="Clum A."/>
            <person name="Drula E."/>
            <person name="Henrissat B."/>
            <person name="Kohler A."/>
            <person name="Grigoriev I.V."/>
            <person name="Martin F.M."/>
            <person name="Hacquard S."/>
        </authorList>
    </citation>
    <scope>NUCLEOTIDE SEQUENCE</scope>
    <source>
        <strain evidence="12">MPI-SDFR-AT-0068</strain>
    </source>
</reference>
<feature type="transmembrane region" description="Helical" evidence="10">
    <location>
        <begin position="1115"/>
        <end position="1135"/>
    </location>
</feature>
<feature type="transmembrane region" description="Helical" evidence="10">
    <location>
        <begin position="672"/>
        <end position="689"/>
    </location>
</feature>
<evidence type="ECO:0000256" key="3">
    <source>
        <dbReference type="ARBA" id="ARBA00022448"/>
    </source>
</evidence>
<comment type="caution">
    <text evidence="12">The sequence shown here is derived from an EMBL/GenBank/DDBJ whole genome shotgun (WGS) entry which is preliminary data.</text>
</comment>
<organism evidence="12 13">
    <name type="scientific">Fusarium tricinctum</name>
    <dbReference type="NCBI Taxonomy" id="61284"/>
    <lineage>
        <taxon>Eukaryota</taxon>
        <taxon>Fungi</taxon>
        <taxon>Dikarya</taxon>
        <taxon>Ascomycota</taxon>
        <taxon>Pezizomycotina</taxon>
        <taxon>Sordariomycetes</taxon>
        <taxon>Hypocreomycetidae</taxon>
        <taxon>Hypocreales</taxon>
        <taxon>Nectriaceae</taxon>
        <taxon>Fusarium</taxon>
        <taxon>Fusarium tricinctum species complex</taxon>
    </lineage>
</organism>
<dbReference type="SMART" id="SM00382">
    <property type="entry name" value="AAA"/>
    <property type="match status" value="2"/>
</dbReference>
<dbReference type="Pfam" id="PF19055">
    <property type="entry name" value="ABC2_membrane_7"/>
    <property type="match status" value="1"/>
</dbReference>
<keyword evidence="8 10" id="KW-0472">Membrane</keyword>
<feature type="domain" description="ABC transporter" evidence="11">
    <location>
        <begin position="742"/>
        <end position="992"/>
    </location>
</feature>
<keyword evidence="5" id="KW-0547">Nucleotide-binding</keyword>
<gene>
    <name evidence="12" type="ORF">BKA59DRAFT_532379</name>
</gene>
<dbReference type="InterPro" id="IPR029481">
    <property type="entry name" value="ABC_trans_N"/>
</dbReference>
<dbReference type="SUPFAM" id="SSF52540">
    <property type="entry name" value="P-loop containing nucleoside triphosphate hydrolases"/>
    <property type="match status" value="2"/>
</dbReference>
<name>A0A8K0RRF0_9HYPO</name>
<dbReference type="CDD" id="cd03232">
    <property type="entry name" value="ABCG_PDR_domain2"/>
    <property type="match status" value="1"/>
</dbReference>
<feature type="transmembrane region" description="Helical" evidence="10">
    <location>
        <begin position="1204"/>
        <end position="1225"/>
    </location>
</feature>
<dbReference type="InterPro" id="IPR003593">
    <property type="entry name" value="AAA+_ATPase"/>
</dbReference>
<sequence length="1360" mass="152785">MHTRPGVPAPQIAESETSVEDASEPMAQLARRFSHTRTYSTLATNVNPFLAQDSRLDPKSPEFVPEYWVKALLHAFSQDPTKYPRHTAGVSWRSLSVHGFGDPTDYQKDVLNSAWRAPLDAFKWFANRKQKINIINDFDGLVKSGELLLVLGRPGSGVSTLLKTIAGHTHGLHLDKSSEFNYQGIPFDLMHKNFRGEVIYQAETDIHFPHLTVGDTLLFAALARTPQERVADISREVYATHLRDAVMAMFGITNTVDTKVGDDFVRGVSGGERKREFDKVLLLYEGRQIFFGPTQQAAQYFINMGFECPLRQTTADFLTSLTNPDERIVRPGFENKVPRSPDEFADEWRMSQQRAALLRDIAAFQLEYPLDGKQVENLTGIRRTQKARFMSDKSPFTISVPMQIQLCIGRGIKRLLGDKTFFLATVFGNFFMSLVLGSAYYDLPLTAESLNSRCSVLFFAILFNGLSSALEILALYSQRPIVEKHARYALYRPLSEAVSSTICDLPSKIISTLVFNIPLYFMANLRREASCFFIFLLFGFTTTLTMSMILRTIAQTSKTVHQALVPAAVIIIGLVIYAGFVLPIRNMKGWLRWLNYINPIAYGYESLVANEFSGRTFPCQTMIPSGPGYEDVEPVQQACSVAGAAIGKNYIDGDFYMGTVYRYYYAHMWRNYGILLGFIVFFTCTYLAAGEFLSSDTSKGEILVFRKARKASRPKGTDEEAAKPQFDSHREVSENTITTNTEKLQNTSTFCWKNLCYDIKVKGQTRRILTEVNGWVQPGKITALMGATGAGKTTLLDVLADRITMGVITGDVLVNGITRGKSFQRTTGYVQQQDIHLETSTVREALRFSASLRQPASVSREEKHQYVEEVISLLEMNAYANAVIGVQGKGLNVEQRKRLSIGVELAAKPDVLIFLDEPTSGLDSQTAWAIVSLIKKLANHGQAILCTIHQPSAIIFQQFDRLLLLAKGGKTVYFGDIGTNAVTMTGYFERFGAKPCQTSENPAEWMLHVIGAAPGAHTDRDWPQTWLDSTEFTSVKTKLDSLTQAKHTVSEDRSQETAYAAPFSRQFLDCTKRVAEQYWRTPTYIYAKLSLCFITSLFIGLSFQNSPLSLQGLQNQLFSIFMLLVIFAFLVYQTMPGFVAQRTLYEGRERSSKTYAWYNLILANTIVEMMWNSVACLAVYLPFYFLVGMHKNGRVTDTQHERGALMFLLVWAFMVYEGTFAHIVLVPYTALPGFWTFMYRVSPLTYLIGGMVSDGVAKQQVECSEIEFLQFQAPANMTCKDYIGKFVEAVGGTLSNPESDQTCLYCPIASTDSYLATLSIRYSERWRNFGLIWAFIIFNIAAALFAYWLIRAAISTTVIT</sequence>
<keyword evidence="4 10" id="KW-0812">Transmembrane</keyword>
<dbReference type="Pfam" id="PF00005">
    <property type="entry name" value="ABC_tran"/>
    <property type="match status" value="2"/>
</dbReference>
<evidence type="ECO:0000256" key="5">
    <source>
        <dbReference type="ARBA" id="ARBA00022741"/>
    </source>
</evidence>
<dbReference type="GO" id="GO:0140359">
    <property type="term" value="F:ABC-type transporter activity"/>
    <property type="evidence" value="ECO:0007669"/>
    <property type="project" value="InterPro"/>
</dbReference>
<keyword evidence="13" id="KW-1185">Reference proteome</keyword>
<evidence type="ECO:0000313" key="13">
    <source>
        <dbReference type="Proteomes" id="UP000813427"/>
    </source>
</evidence>
<evidence type="ECO:0000256" key="1">
    <source>
        <dbReference type="ARBA" id="ARBA00004141"/>
    </source>
</evidence>
<evidence type="ECO:0000313" key="12">
    <source>
        <dbReference type="EMBL" id="KAH7239485.1"/>
    </source>
</evidence>
<dbReference type="InterPro" id="IPR043926">
    <property type="entry name" value="ABCG_dom"/>
</dbReference>
<keyword evidence="3" id="KW-0813">Transport</keyword>
<dbReference type="OrthoDB" id="245989at2759"/>
<dbReference type="InterPro" id="IPR027417">
    <property type="entry name" value="P-loop_NTPase"/>
</dbReference>